<keyword evidence="2" id="KW-1185">Reference proteome</keyword>
<organism evidence="1 2">
    <name type="scientific">Ixodes persulcatus</name>
    <name type="common">Taiga tick</name>
    <dbReference type="NCBI Taxonomy" id="34615"/>
    <lineage>
        <taxon>Eukaryota</taxon>
        <taxon>Metazoa</taxon>
        <taxon>Ecdysozoa</taxon>
        <taxon>Arthropoda</taxon>
        <taxon>Chelicerata</taxon>
        <taxon>Arachnida</taxon>
        <taxon>Acari</taxon>
        <taxon>Parasitiformes</taxon>
        <taxon>Ixodida</taxon>
        <taxon>Ixodoidea</taxon>
        <taxon>Ixodidae</taxon>
        <taxon>Ixodinae</taxon>
        <taxon>Ixodes</taxon>
    </lineage>
</organism>
<comment type="caution">
    <text evidence="1">The sequence shown here is derived from an EMBL/GenBank/DDBJ whole genome shotgun (WGS) entry which is preliminary data.</text>
</comment>
<evidence type="ECO:0000313" key="2">
    <source>
        <dbReference type="Proteomes" id="UP000805193"/>
    </source>
</evidence>
<dbReference type="EMBL" id="JABSTQ010009167">
    <property type="protein sequence ID" value="KAG0432220.1"/>
    <property type="molecule type" value="Genomic_DNA"/>
</dbReference>
<accession>A0AC60QDN6</accession>
<proteinExistence type="predicted"/>
<evidence type="ECO:0000313" key="1">
    <source>
        <dbReference type="EMBL" id="KAG0432220.1"/>
    </source>
</evidence>
<dbReference type="Proteomes" id="UP000805193">
    <property type="component" value="Unassembled WGS sequence"/>
</dbReference>
<sequence length="162" mass="18592">MRQWLPDLAFPTDISSHLSALNTALQGKDNLISDMVSTIFPFQGKLHLGMEWENVAHFTTCQKRFPAGENQKSVTATYAPYVENLLFEFQRRFRALEVQKANYDLFRDPFSVSPEDSDPTMQLELSDLRCSPALKTMHGESQLLEFDKIFDKNKYGNLVDHA</sequence>
<reference evidence="1 2" key="1">
    <citation type="journal article" date="2020" name="Cell">
        <title>Large-Scale Comparative Analyses of Tick Genomes Elucidate Their Genetic Diversity and Vector Capacities.</title>
        <authorList>
            <consortium name="Tick Genome and Microbiome Consortium (TIGMIC)"/>
            <person name="Jia N."/>
            <person name="Wang J."/>
            <person name="Shi W."/>
            <person name="Du L."/>
            <person name="Sun Y."/>
            <person name="Zhan W."/>
            <person name="Jiang J.F."/>
            <person name="Wang Q."/>
            <person name="Zhang B."/>
            <person name="Ji P."/>
            <person name="Bell-Sakyi L."/>
            <person name="Cui X.M."/>
            <person name="Yuan T.T."/>
            <person name="Jiang B.G."/>
            <person name="Yang W.F."/>
            <person name="Lam T.T."/>
            <person name="Chang Q.C."/>
            <person name="Ding S.J."/>
            <person name="Wang X.J."/>
            <person name="Zhu J.G."/>
            <person name="Ruan X.D."/>
            <person name="Zhao L."/>
            <person name="Wei J.T."/>
            <person name="Ye R.Z."/>
            <person name="Que T.C."/>
            <person name="Du C.H."/>
            <person name="Zhou Y.H."/>
            <person name="Cheng J.X."/>
            <person name="Dai P.F."/>
            <person name="Guo W.B."/>
            <person name="Han X.H."/>
            <person name="Huang E.J."/>
            <person name="Li L.F."/>
            <person name="Wei W."/>
            <person name="Gao Y.C."/>
            <person name="Liu J.Z."/>
            <person name="Shao H.Z."/>
            <person name="Wang X."/>
            <person name="Wang C.C."/>
            <person name="Yang T.C."/>
            <person name="Huo Q.B."/>
            <person name="Li W."/>
            <person name="Chen H.Y."/>
            <person name="Chen S.E."/>
            <person name="Zhou L.G."/>
            <person name="Ni X.B."/>
            <person name="Tian J.H."/>
            <person name="Sheng Y."/>
            <person name="Liu T."/>
            <person name="Pan Y.S."/>
            <person name="Xia L.Y."/>
            <person name="Li J."/>
            <person name="Zhao F."/>
            <person name="Cao W.C."/>
        </authorList>
    </citation>
    <scope>NUCLEOTIDE SEQUENCE [LARGE SCALE GENOMIC DNA]</scope>
    <source>
        <strain evidence="1">Iper-2018</strain>
    </source>
</reference>
<protein>
    <submittedName>
        <fullName evidence="1">Uncharacterized protein</fullName>
    </submittedName>
</protein>
<gene>
    <name evidence="1" type="ORF">HPB47_021019</name>
</gene>
<name>A0AC60QDN6_IXOPE</name>